<feature type="compositionally biased region" description="Basic residues" evidence="1">
    <location>
        <begin position="15"/>
        <end position="25"/>
    </location>
</feature>
<reference evidence="3" key="1">
    <citation type="submission" date="2022-11" db="UniProtKB">
        <authorList>
            <consortium name="WormBaseParasite"/>
        </authorList>
    </citation>
    <scope>IDENTIFICATION</scope>
</reference>
<evidence type="ECO:0000313" key="2">
    <source>
        <dbReference type="Proteomes" id="UP000887566"/>
    </source>
</evidence>
<sequence>MCARVVTGQKEVSSPRRRPRRRRSVKHSALAVCSMFRWLTDLASPRSLEAALRVTNDDNTTDQLMTDLIISEIRASVKRRLHKAPVTRTP</sequence>
<protein>
    <submittedName>
        <fullName evidence="3">Uncharacterized protein</fullName>
    </submittedName>
</protein>
<keyword evidence="2" id="KW-1185">Reference proteome</keyword>
<evidence type="ECO:0000313" key="3">
    <source>
        <dbReference type="WBParaSite" id="PSAMB.scaffold990size37562.g10171.t1"/>
    </source>
</evidence>
<organism evidence="2 3">
    <name type="scientific">Plectus sambesii</name>
    <dbReference type="NCBI Taxonomy" id="2011161"/>
    <lineage>
        <taxon>Eukaryota</taxon>
        <taxon>Metazoa</taxon>
        <taxon>Ecdysozoa</taxon>
        <taxon>Nematoda</taxon>
        <taxon>Chromadorea</taxon>
        <taxon>Plectida</taxon>
        <taxon>Plectina</taxon>
        <taxon>Plectoidea</taxon>
        <taxon>Plectidae</taxon>
        <taxon>Plectus</taxon>
    </lineage>
</organism>
<proteinExistence type="predicted"/>
<evidence type="ECO:0000256" key="1">
    <source>
        <dbReference type="SAM" id="MobiDB-lite"/>
    </source>
</evidence>
<feature type="region of interest" description="Disordered" evidence="1">
    <location>
        <begin position="1"/>
        <end position="25"/>
    </location>
</feature>
<dbReference type="WBParaSite" id="PSAMB.scaffold990size37562.g10171.t1">
    <property type="protein sequence ID" value="PSAMB.scaffold990size37562.g10171.t1"/>
    <property type="gene ID" value="PSAMB.scaffold990size37562.g10171"/>
</dbReference>
<accession>A0A914XRC7</accession>
<dbReference type="Proteomes" id="UP000887566">
    <property type="component" value="Unplaced"/>
</dbReference>
<dbReference type="AlphaFoldDB" id="A0A914XRC7"/>
<name>A0A914XRC7_9BILA</name>